<dbReference type="EMBL" id="BGPR01225404">
    <property type="protein sequence ID" value="GBN70906.1"/>
    <property type="molecule type" value="Genomic_DNA"/>
</dbReference>
<gene>
    <name evidence="3" type="ORF">AVEN_73528_1</name>
</gene>
<dbReference type="InterPro" id="IPR013087">
    <property type="entry name" value="Znf_C2H2_type"/>
</dbReference>
<feature type="domain" description="C2H2-type" evidence="2">
    <location>
        <begin position="135"/>
        <end position="159"/>
    </location>
</feature>
<proteinExistence type="predicted"/>
<accession>A0A4Y2R622</accession>
<evidence type="ECO:0000259" key="2">
    <source>
        <dbReference type="PROSITE" id="PS00028"/>
    </source>
</evidence>
<name>A0A4Y2R622_ARAVE</name>
<evidence type="ECO:0000256" key="1">
    <source>
        <dbReference type="SAM" id="MobiDB-lite"/>
    </source>
</evidence>
<comment type="caution">
    <text evidence="3">The sequence shown here is derived from an EMBL/GenBank/DDBJ whole genome shotgun (WGS) entry which is preliminary data.</text>
</comment>
<dbReference type="AlphaFoldDB" id="A0A4Y2R622"/>
<feature type="region of interest" description="Disordered" evidence="1">
    <location>
        <begin position="222"/>
        <end position="255"/>
    </location>
</feature>
<dbReference type="PANTHER" id="PTHR33845:SF1">
    <property type="entry name" value="C2H2-TYPE DOMAIN-CONTAINING PROTEIN"/>
    <property type="match status" value="1"/>
</dbReference>
<dbReference type="PROSITE" id="PS00028">
    <property type="entry name" value="ZINC_FINGER_C2H2_1"/>
    <property type="match status" value="1"/>
</dbReference>
<feature type="compositionally biased region" description="Basic and acidic residues" evidence="1">
    <location>
        <begin position="238"/>
        <end position="248"/>
    </location>
</feature>
<sequence length="255" mass="29728">MDIFELLHFIKQKALRIENEDFQIELLYDLQWIHNALLNWMKHTIRDVQQTNAKIFANISTYHSAEAKDTGLKVWQYFGIGPGKDISLNEEAVLSSGYNVLSKFSSSQQHTLNNAFSVKPKRPRLDKEYAANYFCSDQNCMSSFHTDEQIQQHIYSGQHNYPKIVTSYDKIKQSFINIVKFNENILSGILSEGWAFPTRKNVSFSNKQKEFVLENFNFGETTGQKQTPEQVQHAMKMKKQEGKKRFSPEEYFSEV</sequence>
<protein>
    <recommendedName>
        <fullName evidence="2">C2H2-type domain-containing protein</fullName>
    </recommendedName>
</protein>
<organism evidence="3 4">
    <name type="scientific">Araneus ventricosus</name>
    <name type="common">Orbweaver spider</name>
    <name type="synonym">Epeira ventricosa</name>
    <dbReference type="NCBI Taxonomy" id="182803"/>
    <lineage>
        <taxon>Eukaryota</taxon>
        <taxon>Metazoa</taxon>
        <taxon>Ecdysozoa</taxon>
        <taxon>Arthropoda</taxon>
        <taxon>Chelicerata</taxon>
        <taxon>Arachnida</taxon>
        <taxon>Araneae</taxon>
        <taxon>Araneomorphae</taxon>
        <taxon>Entelegynae</taxon>
        <taxon>Araneoidea</taxon>
        <taxon>Araneidae</taxon>
        <taxon>Araneus</taxon>
    </lineage>
</organism>
<dbReference type="PANTHER" id="PTHR33845">
    <property type="entry name" value="C2H2-TYPE DOMAIN-CONTAINING PROTEIN"/>
    <property type="match status" value="1"/>
</dbReference>
<dbReference type="OrthoDB" id="5954275at2759"/>
<keyword evidence="4" id="KW-1185">Reference proteome</keyword>
<evidence type="ECO:0000313" key="3">
    <source>
        <dbReference type="EMBL" id="GBN70906.1"/>
    </source>
</evidence>
<dbReference type="Proteomes" id="UP000499080">
    <property type="component" value="Unassembled WGS sequence"/>
</dbReference>
<reference evidence="3 4" key="1">
    <citation type="journal article" date="2019" name="Sci. Rep.">
        <title>Orb-weaving spider Araneus ventricosus genome elucidates the spidroin gene catalogue.</title>
        <authorList>
            <person name="Kono N."/>
            <person name="Nakamura H."/>
            <person name="Ohtoshi R."/>
            <person name="Moran D.A.P."/>
            <person name="Shinohara A."/>
            <person name="Yoshida Y."/>
            <person name="Fujiwara M."/>
            <person name="Mori M."/>
            <person name="Tomita M."/>
            <person name="Arakawa K."/>
        </authorList>
    </citation>
    <scope>NUCLEOTIDE SEQUENCE [LARGE SCALE GENOMIC DNA]</scope>
</reference>
<evidence type="ECO:0000313" key="4">
    <source>
        <dbReference type="Proteomes" id="UP000499080"/>
    </source>
</evidence>